<sequence length="676" mass="76796">MQTTTVVLIFLAAIFSFAFAWFQYFFKKKENRINKILAFLRFIMVFGLLVLLINPKFTKNNYSLEKSNLILAIDNSSSIASLEGDSIAKAIFNNLSKNMSLLERFDLATYSFGESLDDSDSLNFDKPITNIAKTLASINDIHRGGNSAIILLSDGNSTFGPDYEFETLNNDINIYPIVLGDTTTYEDIRISQVNSNKYAFLKNSYPLEVNIAYSGDRSIETPVRIFVENKEVYRELIKLNANQNNITVNTLLDASSVGIQNIRVQIDSINNEKNLGNNKKTIAIEVIDEKTNITIVSSIKHPDIGMLKKAIESNEQRVVNIIAPNSSKEILEDTDVFILYQPNRSFGETYNFIKNKRASIFTVTGLQTDWNFLNQIQNSFSKEVYNQSEAIVPVKNEAFSLFDISTISFAGYPPLKSNLGEILITKPFETIAYQKIKGVNLNEPLLLIFDDKDVKEATLFGEDIWKWRMQAYREDKGFDYFDNLISKTMLYLSDSNQKSRLELDYETIFNGSADMNLMAAYFDETYTFDSNANLILSLEKSDGVFSGERPMLLKTNSYEADLSGLEAGEYNFIVTVKDENLKKTGRFTVLDFDLESQFSSSNDKKLKRLAEKTGGELYYPSQLNSLIESLTSNLQYTPTQKNTKNVVSLIDFHWLLAIIVLALALEWFIRKYNGLL</sequence>
<dbReference type="EMBL" id="JAVRHR010000002">
    <property type="protein sequence ID" value="MDT0607489.1"/>
    <property type="molecule type" value="Genomic_DNA"/>
</dbReference>
<keyword evidence="1" id="KW-1133">Transmembrane helix</keyword>
<dbReference type="Proteomes" id="UP001255246">
    <property type="component" value="Unassembled WGS sequence"/>
</dbReference>
<evidence type="ECO:0000256" key="1">
    <source>
        <dbReference type="SAM" id="Phobius"/>
    </source>
</evidence>
<proteinExistence type="predicted"/>
<dbReference type="SUPFAM" id="SSF53300">
    <property type="entry name" value="vWA-like"/>
    <property type="match status" value="1"/>
</dbReference>
<keyword evidence="3" id="KW-1185">Reference proteome</keyword>
<accession>A0ABU3ABF4</accession>
<reference evidence="2 3" key="1">
    <citation type="submission" date="2023-09" db="EMBL/GenBank/DDBJ databases">
        <authorList>
            <person name="Rey-Velasco X."/>
        </authorList>
    </citation>
    <scope>NUCLEOTIDE SEQUENCE [LARGE SCALE GENOMIC DNA]</scope>
    <source>
        <strain evidence="2 3">F388</strain>
    </source>
</reference>
<dbReference type="PANTHER" id="PTHR37947">
    <property type="entry name" value="BLL2462 PROTEIN"/>
    <property type="match status" value="1"/>
</dbReference>
<dbReference type="RefSeq" id="WP_311351244.1">
    <property type="nucleotide sequence ID" value="NZ_JAVRHR010000002.1"/>
</dbReference>
<gene>
    <name evidence="2" type="ORF">RM706_10630</name>
</gene>
<protein>
    <submittedName>
        <fullName evidence="2">VWA domain-containing protein</fullName>
    </submittedName>
</protein>
<dbReference type="PANTHER" id="PTHR37947:SF1">
    <property type="entry name" value="BLL2462 PROTEIN"/>
    <property type="match status" value="1"/>
</dbReference>
<organism evidence="2 3">
    <name type="scientific">Croceitalea rosinachiae</name>
    <dbReference type="NCBI Taxonomy" id="3075596"/>
    <lineage>
        <taxon>Bacteria</taxon>
        <taxon>Pseudomonadati</taxon>
        <taxon>Bacteroidota</taxon>
        <taxon>Flavobacteriia</taxon>
        <taxon>Flavobacteriales</taxon>
        <taxon>Flavobacteriaceae</taxon>
        <taxon>Croceitalea</taxon>
    </lineage>
</organism>
<evidence type="ECO:0000313" key="2">
    <source>
        <dbReference type="EMBL" id="MDT0607489.1"/>
    </source>
</evidence>
<evidence type="ECO:0000313" key="3">
    <source>
        <dbReference type="Proteomes" id="UP001255246"/>
    </source>
</evidence>
<comment type="caution">
    <text evidence="2">The sequence shown here is derived from an EMBL/GenBank/DDBJ whole genome shotgun (WGS) entry which is preliminary data.</text>
</comment>
<keyword evidence="1" id="KW-0812">Transmembrane</keyword>
<dbReference type="InterPro" id="IPR036465">
    <property type="entry name" value="vWFA_dom_sf"/>
</dbReference>
<feature type="transmembrane region" description="Helical" evidence="1">
    <location>
        <begin position="6"/>
        <end position="26"/>
    </location>
</feature>
<keyword evidence="1" id="KW-0472">Membrane</keyword>
<feature type="transmembrane region" description="Helical" evidence="1">
    <location>
        <begin position="38"/>
        <end position="57"/>
    </location>
</feature>
<feature type="transmembrane region" description="Helical" evidence="1">
    <location>
        <begin position="652"/>
        <end position="669"/>
    </location>
</feature>
<name>A0ABU3ABF4_9FLAO</name>